<evidence type="ECO:0000313" key="2">
    <source>
        <dbReference type="EMBL" id="KKN98974.1"/>
    </source>
</evidence>
<proteinExistence type="predicted"/>
<reference evidence="2" key="1">
    <citation type="journal article" date="2015" name="Nature">
        <title>Complex archaea that bridge the gap between prokaryotes and eukaryotes.</title>
        <authorList>
            <person name="Spang A."/>
            <person name="Saw J.H."/>
            <person name="Jorgensen S.L."/>
            <person name="Zaremba-Niedzwiedzka K."/>
            <person name="Martijn J."/>
            <person name="Lind A.E."/>
            <person name="van Eijk R."/>
            <person name="Schleper C."/>
            <person name="Guy L."/>
            <person name="Ettema T.J."/>
        </authorList>
    </citation>
    <scope>NUCLEOTIDE SEQUENCE</scope>
</reference>
<organism evidence="2">
    <name type="scientific">marine sediment metagenome</name>
    <dbReference type="NCBI Taxonomy" id="412755"/>
    <lineage>
        <taxon>unclassified sequences</taxon>
        <taxon>metagenomes</taxon>
        <taxon>ecological metagenomes</taxon>
    </lineage>
</organism>
<gene>
    <name evidence="2" type="ORF">LCGC14_0142190</name>
</gene>
<accession>A0A0F9V4R1</accession>
<protein>
    <submittedName>
        <fullName evidence="2">Uncharacterized protein</fullName>
    </submittedName>
</protein>
<feature type="region of interest" description="Disordered" evidence="1">
    <location>
        <begin position="153"/>
        <end position="176"/>
    </location>
</feature>
<name>A0A0F9V4R1_9ZZZZ</name>
<dbReference type="EMBL" id="LAZR01000049">
    <property type="protein sequence ID" value="KKN98974.1"/>
    <property type="molecule type" value="Genomic_DNA"/>
</dbReference>
<comment type="caution">
    <text evidence="2">The sequence shown here is derived from an EMBL/GenBank/DDBJ whole genome shotgun (WGS) entry which is preliminary data.</text>
</comment>
<sequence>MKVVEEHNVKMLAPENDQEHKDIIEGFEKIKMKSAMTTVYVLRWESRKVVKVIEAVAEEFLEIDQQDIEFKDNCQKSLRHLLDEMAARQSLSSEVLKIIYFIFEFSLTSIVIDDEPILKLIYDSENLFMQAMGISIIGEGVLEGVGMWLDKYGEDEDENENDCDDEDDEGEEWKSG</sequence>
<evidence type="ECO:0000256" key="1">
    <source>
        <dbReference type="SAM" id="MobiDB-lite"/>
    </source>
</evidence>
<dbReference type="AlphaFoldDB" id="A0A0F9V4R1"/>